<protein>
    <submittedName>
        <fullName evidence="2">Uncharacterized protein</fullName>
    </submittedName>
</protein>
<gene>
    <name evidence="2" type="ORF">GQ43DRAFT_496634</name>
</gene>
<name>A0A9P4MUN9_9PLEO</name>
<proteinExistence type="predicted"/>
<evidence type="ECO:0000256" key="1">
    <source>
        <dbReference type="SAM" id="MobiDB-lite"/>
    </source>
</evidence>
<keyword evidence="3" id="KW-1185">Reference proteome</keyword>
<dbReference type="EMBL" id="ML994262">
    <property type="protein sequence ID" value="KAF2197225.1"/>
    <property type="molecule type" value="Genomic_DNA"/>
</dbReference>
<dbReference type="AlphaFoldDB" id="A0A9P4MUN9"/>
<accession>A0A9P4MUN9</accession>
<reference evidence="2" key="1">
    <citation type="journal article" date="2020" name="Stud. Mycol.">
        <title>101 Dothideomycetes genomes: a test case for predicting lifestyles and emergence of pathogens.</title>
        <authorList>
            <person name="Haridas S."/>
            <person name="Albert R."/>
            <person name="Binder M."/>
            <person name="Bloem J."/>
            <person name="Labutti K."/>
            <person name="Salamov A."/>
            <person name="Andreopoulos B."/>
            <person name="Baker S."/>
            <person name="Barry K."/>
            <person name="Bills G."/>
            <person name="Bluhm B."/>
            <person name="Cannon C."/>
            <person name="Castanera R."/>
            <person name="Culley D."/>
            <person name="Daum C."/>
            <person name="Ezra D."/>
            <person name="Gonzalez J."/>
            <person name="Henrissat B."/>
            <person name="Kuo A."/>
            <person name="Liang C."/>
            <person name="Lipzen A."/>
            <person name="Lutzoni F."/>
            <person name="Magnuson J."/>
            <person name="Mondo S."/>
            <person name="Nolan M."/>
            <person name="Ohm R."/>
            <person name="Pangilinan J."/>
            <person name="Park H.-J."/>
            <person name="Ramirez L."/>
            <person name="Alfaro M."/>
            <person name="Sun H."/>
            <person name="Tritt A."/>
            <person name="Yoshinaga Y."/>
            <person name="Zwiers L.-H."/>
            <person name="Turgeon B."/>
            <person name="Goodwin S."/>
            <person name="Spatafora J."/>
            <person name="Crous P."/>
            <person name="Grigoriev I."/>
        </authorList>
    </citation>
    <scope>NUCLEOTIDE SEQUENCE</scope>
    <source>
        <strain evidence="2">ATCC 74209</strain>
    </source>
</reference>
<feature type="region of interest" description="Disordered" evidence="1">
    <location>
        <begin position="79"/>
        <end position="106"/>
    </location>
</feature>
<evidence type="ECO:0000313" key="3">
    <source>
        <dbReference type="Proteomes" id="UP000799536"/>
    </source>
</evidence>
<dbReference type="OrthoDB" id="5416097at2759"/>
<evidence type="ECO:0000313" key="2">
    <source>
        <dbReference type="EMBL" id="KAF2197225.1"/>
    </source>
</evidence>
<sequence>MESERTSLSGIHGVDYKSGTVTIENMIILTATLRQFHTEAALTLRPVRMSDDKTELELDFYWLPRPQRGPQIRIDLQGEPQSSHDWLDSDPGSFSSGAEWEDNNFEDEDSNIIEIPMSTLSISLKVLTFPPGSG</sequence>
<dbReference type="Proteomes" id="UP000799536">
    <property type="component" value="Unassembled WGS sequence"/>
</dbReference>
<organism evidence="2 3">
    <name type="scientific">Delitschia confertaspora ATCC 74209</name>
    <dbReference type="NCBI Taxonomy" id="1513339"/>
    <lineage>
        <taxon>Eukaryota</taxon>
        <taxon>Fungi</taxon>
        <taxon>Dikarya</taxon>
        <taxon>Ascomycota</taxon>
        <taxon>Pezizomycotina</taxon>
        <taxon>Dothideomycetes</taxon>
        <taxon>Pleosporomycetidae</taxon>
        <taxon>Pleosporales</taxon>
        <taxon>Delitschiaceae</taxon>
        <taxon>Delitschia</taxon>
    </lineage>
</organism>
<comment type="caution">
    <text evidence="2">The sequence shown here is derived from an EMBL/GenBank/DDBJ whole genome shotgun (WGS) entry which is preliminary data.</text>
</comment>